<accession>A0A0R0LIE3</accession>
<dbReference type="Gramene" id="KRH75988">
    <property type="protein sequence ID" value="KRH75988"/>
    <property type="gene ID" value="GLYMA_01G122700"/>
</dbReference>
<gene>
    <name evidence="2" type="ORF">GLYMA_01G122700</name>
</gene>
<dbReference type="Proteomes" id="UP000008827">
    <property type="component" value="Chromosome 1"/>
</dbReference>
<evidence type="ECO:0000313" key="4">
    <source>
        <dbReference type="Proteomes" id="UP000008827"/>
    </source>
</evidence>
<evidence type="ECO:0000313" key="3">
    <source>
        <dbReference type="EnsemblPlants" id="KRH75988"/>
    </source>
</evidence>
<organism evidence="2">
    <name type="scientific">Glycine max</name>
    <name type="common">Soybean</name>
    <name type="synonym">Glycine hispida</name>
    <dbReference type="NCBI Taxonomy" id="3847"/>
    <lineage>
        <taxon>Eukaryota</taxon>
        <taxon>Viridiplantae</taxon>
        <taxon>Streptophyta</taxon>
        <taxon>Embryophyta</taxon>
        <taxon>Tracheophyta</taxon>
        <taxon>Spermatophyta</taxon>
        <taxon>Magnoliopsida</taxon>
        <taxon>eudicotyledons</taxon>
        <taxon>Gunneridae</taxon>
        <taxon>Pentapetalae</taxon>
        <taxon>rosids</taxon>
        <taxon>fabids</taxon>
        <taxon>Fabales</taxon>
        <taxon>Fabaceae</taxon>
        <taxon>Papilionoideae</taxon>
        <taxon>50 kb inversion clade</taxon>
        <taxon>NPAAA clade</taxon>
        <taxon>indigoferoid/millettioid clade</taxon>
        <taxon>Phaseoleae</taxon>
        <taxon>Glycine</taxon>
        <taxon>Glycine subgen. Soja</taxon>
    </lineage>
</organism>
<dbReference type="EnsemblPlants" id="KRH75988">
    <property type="protein sequence ID" value="KRH75988"/>
    <property type="gene ID" value="GLYMA_01G122700"/>
</dbReference>
<reference evidence="3" key="2">
    <citation type="submission" date="2018-02" db="UniProtKB">
        <authorList>
            <consortium name="EnsemblPlants"/>
        </authorList>
    </citation>
    <scope>IDENTIFICATION</scope>
    <source>
        <strain evidence="3">Williams 82</strain>
    </source>
</reference>
<evidence type="ECO:0000313" key="2">
    <source>
        <dbReference type="EMBL" id="KRH75988.1"/>
    </source>
</evidence>
<dbReference type="OrthoDB" id="1080706at2759"/>
<proteinExistence type="predicted"/>
<dbReference type="PANTHER" id="PTHR34059:SF1">
    <property type="entry name" value="EXPRESSED PROTEIN"/>
    <property type="match status" value="1"/>
</dbReference>
<dbReference type="SMR" id="A0A0R0LIE3"/>
<dbReference type="InParanoid" id="A0A0R0LIE3"/>
<feature type="region of interest" description="Disordered" evidence="1">
    <location>
        <begin position="83"/>
        <end position="104"/>
    </location>
</feature>
<keyword evidence="4" id="KW-1185">Reference proteome</keyword>
<dbReference type="AlphaFoldDB" id="A0A0R0LIE3"/>
<feature type="compositionally biased region" description="Basic and acidic residues" evidence="1">
    <location>
        <begin position="185"/>
        <end position="199"/>
    </location>
</feature>
<reference evidence="2" key="3">
    <citation type="submission" date="2018-07" db="EMBL/GenBank/DDBJ databases">
        <title>WGS assembly of Glycine max.</title>
        <authorList>
            <person name="Schmutz J."/>
            <person name="Cannon S."/>
            <person name="Schlueter J."/>
            <person name="Ma J."/>
            <person name="Mitros T."/>
            <person name="Nelson W."/>
            <person name="Hyten D."/>
            <person name="Song Q."/>
            <person name="Thelen J."/>
            <person name="Cheng J."/>
            <person name="Xu D."/>
            <person name="Hellsten U."/>
            <person name="May G."/>
            <person name="Yu Y."/>
            <person name="Sakurai T."/>
            <person name="Umezawa T."/>
            <person name="Bhattacharyya M."/>
            <person name="Sandhu D."/>
            <person name="Valliyodan B."/>
            <person name="Lindquist E."/>
            <person name="Peto M."/>
            <person name="Grant D."/>
            <person name="Shu S."/>
            <person name="Goodstein D."/>
            <person name="Barry K."/>
            <person name="Futrell-Griggs M."/>
            <person name="Abernathy B."/>
            <person name="Du J."/>
            <person name="Tian Z."/>
            <person name="Zhu L."/>
            <person name="Gill N."/>
            <person name="Joshi T."/>
            <person name="Libault M."/>
            <person name="Sethuraman A."/>
            <person name="Zhang X."/>
            <person name="Shinozaki K."/>
            <person name="Nguyen H."/>
            <person name="Wing R."/>
            <person name="Cregan P."/>
            <person name="Specht J."/>
            <person name="Grimwood J."/>
            <person name="Rokhsar D."/>
            <person name="Stacey G."/>
            <person name="Shoemaker R."/>
            <person name="Jackson S."/>
        </authorList>
    </citation>
    <scope>NUCLEOTIDE SEQUENCE</scope>
    <source>
        <tissue evidence="2">Callus</tissue>
    </source>
</reference>
<dbReference type="PANTHER" id="PTHR34059">
    <property type="entry name" value="EXPRESSED PROTEIN"/>
    <property type="match status" value="1"/>
</dbReference>
<protein>
    <submittedName>
        <fullName evidence="2 3">Uncharacterized protein</fullName>
    </submittedName>
</protein>
<dbReference type="InterPro" id="IPR008480">
    <property type="entry name" value="DUF761_pln"/>
</dbReference>
<dbReference type="Pfam" id="PF05553">
    <property type="entry name" value="DUF761"/>
    <property type="match status" value="1"/>
</dbReference>
<feature type="region of interest" description="Disordered" evidence="1">
    <location>
        <begin position="161"/>
        <end position="392"/>
    </location>
</feature>
<evidence type="ECO:0000256" key="1">
    <source>
        <dbReference type="SAM" id="MobiDB-lite"/>
    </source>
</evidence>
<dbReference type="EMBL" id="CM000834">
    <property type="protein sequence ID" value="KRH75988.1"/>
    <property type="molecule type" value="Genomic_DNA"/>
</dbReference>
<sequence length="423" mass="47882">MNCVECLRCHVDSFHHWLVQFEDFLGLSRNPDTNHQSSSTASNQPDDGPFHQKSFHFHAMFDTAQSLVSRFLQLSSFFEDEGESPVESDETKVQTWSSQHYRNEPVSGEKPLLLPIRSLKSRLSEEDIDVQSLNISMSSKKRFSSYSNRKAEVEAIDADDVDAEVQSQKRSTSSKRFSSNSNRNTKVEGSRAENKKKESVVLPSPIPWHSRSGRLEHKQEEFDEASNMMFPSSKEESRPVKSQPSCASSRDNSMSFSPSFSLESPAKNAEDSKSMFMKPRFDGSSNEAPSFNKELKRSFTSERTTPVGKKSDEENKPMQGTLFRSNKFMGHASVPLVSQPAEKESLLVEFDDDDDDDDTETEDQDVEGERIVARNNDNGKDGDEGPDVDKKADEFIAKFREQIRLPRIESIKTSTRSARNSSR</sequence>
<dbReference type="OMA" id="DEASNMM"/>
<feature type="compositionally biased region" description="Low complexity" evidence="1">
    <location>
        <begin position="164"/>
        <end position="184"/>
    </location>
</feature>
<name>A0A0R0LIE3_SOYBN</name>
<feature type="compositionally biased region" description="Low complexity" evidence="1">
    <location>
        <begin position="248"/>
        <end position="264"/>
    </location>
</feature>
<feature type="compositionally biased region" description="Acidic residues" evidence="1">
    <location>
        <begin position="349"/>
        <end position="366"/>
    </location>
</feature>
<feature type="compositionally biased region" description="Basic and acidic residues" evidence="1">
    <location>
        <begin position="367"/>
        <end position="392"/>
    </location>
</feature>
<reference evidence="2 3" key="1">
    <citation type="journal article" date="2010" name="Nature">
        <title>Genome sequence of the palaeopolyploid soybean.</title>
        <authorList>
            <person name="Schmutz J."/>
            <person name="Cannon S.B."/>
            <person name="Schlueter J."/>
            <person name="Ma J."/>
            <person name="Mitros T."/>
            <person name="Nelson W."/>
            <person name="Hyten D.L."/>
            <person name="Song Q."/>
            <person name="Thelen J.J."/>
            <person name="Cheng J."/>
            <person name="Xu D."/>
            <person name="Hellsten U."/>
            <person name="May G.D."/>
            <person name="Yu Y."/>
            <person name="Sakurai T."/>
            <person name="Umezawa T."/>
            <person name="Bhattacharyya M.K."/>
            <person name="Sandhu D."/>
            <person name="Valliyodan B."/>
            <person name="Lindquist E."/>
            <person name="Peto M."/>
            <person name="Grant D."/>
            <person name="Shu S."/>
            <person name="Goodstein D."/>
            <person name="Barry K."/>
            <person name="Futrell-Griggs M."/>
            <person name="Abernathy B."/>
            <person name="Du J."/>
            <person name="Tian Z."/>
            <person name="Zhu L."/>
            <person name="Gill N."/>
            <person name="Joshi T."/>
            <person name="Libault M."/>
            <person name="Sethuraman A."/>
            <person name="Zhang X.-C."/>
            <person name="Shinozaki K."/>
            <person name="Nguyen H.T."/>
            <person name="Wing R.A."/>
            <person name="Cregan P."/>
            <person name="Specht J."/>
            <person name="Grimwood J."/>
            <person name="Rokhsar D."/>
            <person name="Stacey G."/>
            <person name="Shoemaker R.C."/>
            <person name="Jackson S.A."/>
        </authorList>
    </citation>
    <scope>NUCLEOTIDE SEQUENCE [LARGE SCALE GENOMIC DNA]</scope>
    <source>
        <strain evidence="3">cv. Williams 82</strain>
        <tissue evidence="2">Callus</tissue>
    </source>
</reference>